<comment type="caution">
    <text evidence="13">The sequence shown here is derived from an EMBL/GenBank/DDBJ whole genome shotgun (WGS) entry which is preliminary data.</text>
</comment>
<dbReference type="PANTHER" id="PTHR23135">
    <property type="entry name" value="MUR LIGASE FAMILY MEMBER"/>
    <property type="match status" value="1"/>
</dbReference>
<dbReference type="UniPathway" id="UPA00219"/>
<dbReference type="GO" id="GO:0005524">
    <property type="term" value="F:ATP binding"/>
    <property type="evidence" value="ECO:0007669"/>
    <property type="project" value="UniProtKB-KW"/>
</dbReference>
<evidence type="ECO:0000256" key="4">
    <source>
        <dbReference type="ARBA" id="ARBA00022741"/>
    </source>
</evidence>
<evidence type="ECO:0000259" key="11">
    <source>
        <dbReference type="Pfam" id="PF02875"/>
    </source>
</evidence>
<evidence type="ECO:0008006" key="15">
    <source>
        <dbReference type="Google" id="ProtNLM"/>
    </source>
</evidence>
<dbReference type="InterPro" id="IPR004101">
    <property type="entry name" value="Mur_ligase_C"/>
</dbReference>
<keyword evidence="9" id="KW-0132">Cell division</keyword>
<dbReference type="GO" id="GO:0051301">
    <property type="term" value="P:cell division"/>
    <property type="evidence" value="ECO:0007669"/>
    <property type="project" value="UniProtKB-KW"/>
</dbReference>
<evidence type="ECO:0000256" key="3">
    <source>
        <dbReference type="ARBA" id="ARBA00022598"/>
    </source>
</evidence>
<dbReference type="SUPFAM" id="SSF53244">
    <property type="entry name" value="MurD-like peptide ligases, peptide-binding domain"/>
    <property type="match status" value="1"/>
</dbReference>
<dbReference type="EMBL" id="PCWK01000042">
    <property type="protein sequence ID" value="PIR02323.1"/>
    <property type="molecule type" value="Genomic_DNA"/>
</dbReference>
<keyword evidence="10" id="KW-0812">Transmembrane</keyword>
<dbReference type="PROSITE" id="PS01011">
    <property type="entry name" value="FOLYLPOLYGLU_SYNT_1"/>
    <property type="match status" value="1"/>
</dbReference>
<organism evidence="13 14">
    <name type="scientific">Candidatus Nealsonbacteria bacterium CG11_big_fil_rev_8_21_14_0_20_35_11</name>
    <dbReference type="NCBI Taxonomy" id="1974713"/>
    <lineage>
        <taxon>Bacteria</taxon>
        <taxon>Candidatus Nealsoniibacteriota</taxon>
    </lineage>
</organism>
<dbReference type="InterPro" id="IPR005761">
    <property type="entry name" value="UDP-N-AcMur-Glu-dNH2Pim_ligase"/>
</dbReference>
<keyword evidence="8 9" id="KW-0961">Cell wall biogenesis/degradation</keyword>
<dbReference type="PANTHER" id="PTHR23135:SF4">
    <property type="entry name" value="UDP-N-ACETYLMURAMOYL-L-ALANYL-D-GLUTAMATE--2,6-DIAMINOPIMELATE LIGASE MURE HOMOLOG, CHLOROPLASTIC"/>
    <property type="match status" value="1"/>
</dbReference>
<evidence type="ECO:0000256" key="2">
    <source>
        <dbReference type="ARBA" id="ARBA00022490"/>
    </source>
</evidence>
<sequence length="425" mass="47642">MNIKKFIPSFIVSWYHFLLVSLGAVFYRFPAKKIKIIGITGTNGKSTVVEMTSKILEEAGCKTASLSSIKFKIGNKQWPNELRMTMPGRLTLQKFLRQAVNEKSDYIVLEVTSEGIKQHRHRFIDFEIAVFTNLTPEHIEAHGSFEKYKETKGELFRAAKKIHILNLDDENKKYFLSFPADKKYGYGLNSGYQPHGIEYLKAENIQATPKGIGFSVKDISFNLPLLGSFNIYNAIAAICVGLSQGISLETSKSALEKLKVIPGRMEEVISEPFKVFVDYAFTPNALQKAYETLSENSKFQIPNSKMVCVLGACGGGRDKWKRPVLGELAAKYCDEVIITNEDPYDEDPMEIINQIAEGAEGKAKTILDRREAIKKALLLAEPGDTVVITGKGCEPCICAAKGKKIPWDDREVVKEELEHITHYVL</sequence>
<evidence type="ECO:0000256" key="8">
    <source>
        <dbReference type="ARBA" id="ARBA00023316"/>
    </source>
</evidence>
<gene>
    <name evidence="13" type="ORF">COV62_01830</name>
</gene>
<dbReference type="AlphaFoldDB" id="A0A2H0N082"/>
<dbReference type="Gene3D" id="3.90.190.20">
    <property type="entry name" value="Mur ligase, C-terminal domain"/>
    <property type="match status" value="1"/>
</dbReference>
<dbReference type="GO" id="GO:0004326">
    <property type="term" value="F:tetrahydrofolylpolyglutamate synthase activity"/>
    <property type="evidence" value="ECO:0007669"/>
    <property type="project" value="InterPro"/>
</dbReference>
<comment type="similarity">
    <text evidence="1">Belongs to the MurCDEF family. MurE subfamily.</text>
</comment>
<feature type="transmembrane region" description="Helical" evidence="10">
    <location>
        <begin position="6"/>
        <end position="27"/>
    </location>
</feature>
<feature type="domain" description="Mur ligase C-terminal" evidence="11">
    <location>
        <begin position="263"/>
        <end position="392"/>
    </location>
</feature>
<evidence type="ECO:0000256" key="9">
    <source>
        <dbReference type="RuleBase" id="RU004135"/>
    </source>
</evidence>
<dbReference type="InterPro" id="IPR018109">
    <property type="entry name" value="Folylpolyglutamate_synth_CS"/>
</dbReference>
<dbReference type="InterPro" id="IPR036615">
    <property type="entry name" value="Mur_ligase_C_dom_sf"/>
</dbReference>
<evidence type="ECO:0000256" key="10">
    <source>
        <dbReference type="SAM" id="Phobius"/>
    </source>
</evidence>
<dbReference type="InterPro" id="IPR036565">
    <property type="entry name" value="Mur-like_cat_sf"/>
</dbReference>
<dbReference type="GO" id="GO:0008360">
    <property type="term" value="P:regulation of cell shape"/>
    <property type="evidence" value="ECO:0007669"/>
    <property type="project" value="UniProtKB-KW"/>
</dbReference>
<evidence type="ECO:0000256" key="5">
    <source>
        <dbReference type="ARBA" id="ARBA00022840"/>
    </source>
</evidence>
<keyword evidence="6 9" id="KW-0133">Cell shape</keyword>
<keyword evidence="4" id="KW-0547">Nucleotide-binding</keyword>
<keyword evidence="3" id="KW-0436">Ligase</keyword>
<dbReference type="Proteomes" id="UP000231139">
    <property type="component" value="Unassembled WGS sequence"/>
</dbReference>
<reference evidence="13 14" key="1">
    <citation type="submission" date="2017-09" db="EMBL/GenBank/DDBJ databases">
        <title>Depth-based differentiation of microbial function through sediment-hosted aquifers and enrichment of novel symbionts in the deep terrestrial subsurface.</title>
        <authorList>
            <person name="Probst A.J."/>
            <person name="Ladd B."/>
            <person name="Jarett J.K."/>
            <person name="Geller-Mcgrath D.E."/>
            <person name="Sieber C.M."/>
            <person name="Emerson J.B."/>
            <person name="Anantharaman K."/>
            <person name="Thomas B.C."/>
            <person name="Malmstrom R."/>
            <person name="Stieglmeier M."/>
            <person name="Klingl A."/>
            <person name="Woyke T."/>
            <person name="Ryan C.M."/>
            <person name="Banfield J.F."/>
        </authorList>
    </citation>
    <scope>NUCLEOTIDE SEQUENCE [LARGE SCALE GENOMIC DNA]</scope>
    <source>
        <strain evidence="13">CG11_big_fil_rev_8_21_14_0_20_35_11</strain>
    </source>
</reference>
<keyword evidence="2" id="KW-0963">Cytoplasm</keyword>
<dbReference type="NCBIfam" id="TIGR01085">
    <property type="entry name" value="murE"/>
    <property type="match status" value="1"/>
</dbReference>
<protein>
    <recommendedName>
        <fullName evidence="15">UDP-N-acetylmuramoyl-L-alanyl-D-glutamate--2, 6-diaminopimelate ligase</fullName>
    </recommendedName>
</protein>
<comment type="pathway">
    <text evidence="9">Cell wall biogenesis; peptidoglycan biosynthesis.</text>
</comment>
<dbReference type="Gene3D" id="3.40.1190.10">
    <property type="entry name" value="Mur-like, catalytic domain"/>
    <property type="match status" value="1"/>
</dbReference>
<evidence type="ECO:0000256" key="1">
    <source>
        <dbReference type="ARBA" id="ARBA00005898"/>
    </source>
</evidence>
<dbReference type="Pfam" id="PF08245">
    <property type="entry name" value="Mur_ligase_M"/>
    <property type="match status" value="1"/>
</dbReference>
<keyword evidence="10" id="KW-1133">Transmembrane helix</keyword>
<feature type="domain" description="Mur ligase central" evidence="12">
    <location>
        <begin position="39"/>
        <end position="240"/>
    </location>
</feature>
<keyword evidence="10" id="KW-0472">Membrane</keyword>
<dbReference type="GO" id="GO:0071555">
    <property type="term" value="P:cell wall organization"/>
    <property type="evidence" value="ECO:0007669"/>
    <property type="project" value="UniProtKB-KW"/>
</dbReference>
<dbReference type="GO" id="GO:0009252">
    <property type="term" value="P:peptidoglycan biosynthetic process"/>
    <property type="evidence" value="ECO:0007669"/>
    <property type="project" value="UniProtKB-UniPathway"/>
</dbReference>
<keyword evidence="9" id="KW-0131">Cell cycle</keyword>
<accession>A0A2H0N082</accession>
<name>A0A2H0N082_9BACT</name>
<keyword evidence="7 9" id="KW-0573">Peptidoglycan synthesis</keyword>
<dbReference type="SUPFAM" id="SSF53623">
    <property type="entry name" value="MurD-like peptide ligases, catalytic domain"/>
    <property type="match status" value="1"/>
</dbReference>
<dbReference type="InterPro" id="IPR013221">
    <property type="entry name" value="Mur_ligase_cen"/>
</dbReference>
<dbReference type="GO" id="GO:0005737">
    <property type="term" value="C:cytoplasm"/>
    <property type="evidence" value="ECO:0007669"/>
    <property type="project" value="UniProtKB-SubCell"/>
</dbReference>
<proteinExistence type="inferred from homology"/>
<evidence type="ECO:0000313" key="13">
    <source>
        <dbReference type="EMBL" id="PIR02323.1"/>
    </source>
</evidence>
<evidence type="ECO:0000256" key="7">
    <source>
        <dbReference type="ARBA" id="ARBA00022984"/>
    </source>
</evidence>
<evidence type="ECO:0000259" key="12">
    <source>
        <dbReference type="Pfam" id="PF08245"/>
    </source>
</evidence>
<evidence type="ECO:0000256" key="6">
    <source>
        <dbReference type="ARBA" id="ARBA00022960"/>
    </source>
</evidence>
<dbReference type="Pfam" id="PF02875">
    <property type="entry name" value="Mur_ligase_C"/>
    <property type="match status" value="1"/>
</dbReference>
<evidence type="ECO:0000313" key="14">
    <source>
        <dbReference type="Proteomes" id="UP000231139"/>
    </source>
</evidence>
<keyword evidence="5" id="KW-0067">ATP-binding</keyword>
<comment type="subcellular location">
    <subcellularLocation>
        <location evidence="9">Cytoplasm</location>
    </subcellularLocation>
</comment>